<dbReference type="InterPro" id="IPR036397">
    <property type="entry name" value="RNaseH_sf"/>
</dbReference>
<accession>A0AAW0SZL9</accession>
<keyword evidence="3" id="KW-1185">Reference proteome</keyword>
<evidence type="ECO:0000313" key="2">
    <source>
        <dbReference type="EMBL" id="KAK8380611.1"/>
    </source>
</evidence>
<evidence type="ECO:0000313" key="3">
    <source>
        <dbReference type="Proteomes" id="UP001487740"/>
    </source>
</evidence>
<gene>
    <name evidence="2" type="ORF">O3P69_016895</name>
</gene>
<dbReference type="Gene3D" id="3.30.420.10">
    <property type="entry name" value="Ribonuclease H-like superfamily/Ribonuclease H"/>
    <property type="match status" value="1"/>
</dbReference>
<dbReference type="GO" id="GO:0003676">
    <property type="term" value="F:nucleic acid binding"/>
    <property type="evidence" value="ECO:0007669"/>
    <property type="project" value="InterPro"/>
</dbReference>
<feature type="region of interest" description="Disordered" evidence="1">
    <location>
        <begin position="1"/>
        <end position="27"/>
    </location>
</feature>
<feature type="compositionally biased region" description="Basic residues" evidence="1">
    <location>
        <begin position="613"/>
        <end position="623"/>
    </location>
</feature>
<feature type="compositionally biased region" description="Basic and acidic residues" evidence="1">
    <location>
        <begin position="1"/>
        <end position="17"/>
    </location>
</feature>
<reference evidence="2 3" key="1">
    <citation type="submission" date="2023-03" db="EMBL/GenBank/DDBJ databases">
        <title>High-quality genome of Scylla paramamosain provides insights in environmental adaptation.</title>
        <authorList>
            <person name="Zhang L."/>
        </authorList>
    </citation>
    <scope>NUCLEOTIDE SEQUENCE [LARGE SCALE GENOMIC DNA]</scope>
    <source>
        <strain evidence="2">LZ_2023a</strain>
        <tissue evidence="2">Muscle</tissue>
    </source>
</reference>
<proteinExistence type="predicted"/>
<name>A0AAW0SZL9_SCYPA</name>
<dbReference type="AlphaFoldDB" id="A0AAW0SZL9"/>
<dbReference type="InterPro" id="IPR036388">
    <property type="entry name" value="WH-like_DNA-bd_sf"/>
</dbReference>
<protein>
    <recommendedName>
        <fullName evidence="4">Transposase</fullName>
    </recommendedName>
</protein>
<evidence type="ECO:0008006" key="4">
    <source>
        <dbReference type="Google" id="ProtNLM"/>
    </source>
</evidence>
<dbReference type="PANTHER" id="PTHR45823:SF1">
    <property type="entry name" value="T-SNARE COILED-COIL HOMOLOGY DOMAIN-CONTAINING PROTEIN"/>
    <property type="match status" value="1"/>
</dbReference>
<comment type="caution">
    <text evidence="2">The sequence shown here is derived from an EMBL/GenBank/DDBJ whole genome shotgun (WGS) entry which is preliminary data.</text>
</comment>
<sequence>MGKGISDRNFVHLERKPQPAQPSPVLKPLPSSCSVRATPHNPCHSVFCVIMLPQLADVKVSFDENLKHVQALQTKQGLMEEELKTLQEEQCQTKEKVKTLQEGYEQFNTELMEEVSREMQNTVQWIKDKVNDQLKRIEDGLVVRDLLRNEDPQSCMEDAQWSKQHVVGHNTSHTMESTPGMQLPNPGLNINALAFQPHLSNSVFGADLIKRNPREFNGKVSWDAYRAQFELLAEHNGWDDQQQGVQLTTSLKEVLGQLTPEESGSYSHLVRGLEQRYRTTYQHEVFRARFHTRDLDGTGHKAYPGAPFDMLSVLVRDQFVDTLDSVDLKIQVKQAQPKNLAEALARALKFKSYVRSSTSNFRIEGSSGFRAKRMMLGESKDFRGSCWNCGKVRDVTYQSHWNGCAGYCTGLWEAVDMQIQLVGAEVILLVYMAEMEDQCLLGLDFLTSMGCSLNLGAMQLKVRGKVVPMGRCTSRSMVVKALRAAIIPPRSEIVLPCRLKGFKPQGLGMVDPNWMDSVDIRLMVGRTLVDPGAMEVPVVVAAFTSSPTTICQGVSVGQCIAADHLVNRKCDGGRNTEPEDEEDQAMCNIEVETAGEVTTMEGPDTVGPEEHHRHAWKRRKHHSRQSDTIRDAEFVAQLQAMVDEDPSQSMRSIARELQVSEGTIRKCLHEDIRYKSYKMHKGQLPSIKMQENCFKKTKKMVNKLEHPLETCSVCSEGEVMPLFFFPQGLSVSTEVYIDVLQTHVKLWIEEVAAGRPYLWQQDLAPCHTSRKSQKWLL</sequence>
<organism evidence="2 3">
    <name type="scientific">Scylla paramamosain</name>
    <name type="common">Mud crab</name>
    <dbReference type="NCBI Taxonomy" id="85552"/>
    <lineage>
        <taxon>Eukaryota</taxon>
        <taxon>Metazoa</taxon>
        <taxon>Ecdysozoa</taxon>
        <taxon>Arthropoda</taxon>
        <taxon>Crustacea</taxon>
        <taxon>Multicrustacea</taxon>
        <taxon>Malacostraca</taxon>
        <taxon>Eumalacostraca</taxon>
        <taxon>Eucarida</taxon>
        <taxon>Decapoda</taxon>
        <taxon>Pleocyemata</taxon>
        <taxon>Brachyura</taxon>
        <taxon>Eubrachyura</taxon>
        <taxon>Portunoidea</taxon>
        <taxon>Portunidae</taxon>
        <taxon>Portuninae</taxon>
        <taxon>Scylla</taxon>
    </lineage>
</organism>
<feature type="region of interest" description="Disordered" evidence="1">
    <location>
        <begin position="599"/>
        <end position="627"/>
    </location>
</feature>
<dbReference type="Proteomes" id="UP001487740">
    <property type="component" value="Unassembled WGS sequence"/>
</dbReference>
<dbReference type="Gene3D" id="1.10.10.10">
    <property type="entry name" value="Winged helix-like DNA-binding domain superfamily/Winged helix DNA-binding domain"/>
    <property type="match status" value="1"/>
</dbReference>
<dbReference type="PANTHER" id="PTHR45823">
    <property type="entry name" value="T-SNARE COILED-COIL HOMOLOGY DOMAIN-CONTAINING PROTEIN"/>
    <property type="match status" value="1"/>
</dbReference>
<evidence type="ECO:0000256" key="1">
    <source>
        <dbReference type="SAM" id="MobiDB-lite"/>
    </source>
</evidence>
<dbReference type="EMBL" id="JARAKH010000042">
    <property type="protein sequence ID" value="KAK8380611.1"/>
    <property type="molecule type" value="Genomic_DNA"/>
</dbReference>